<name>A0A4R4ULM4_9PSEU</name>
<organism evidence="2 3">
    <name type="scientific">Saccharopolyspora aridisoli</name>
    <dbReference type="NCBI Taxonomy" id="2530385"/>
    <lineage>
        <taxon>Bacteria</taxon>
        <taxon>Bacillati</taxon>
        <taxon>Actinomycetota</taxon>
        <taxon>Actinomycetes</taxon>
        <taxon>Pseudonocardiales</taxon>
        <taxon>Pseudonocardiaceae</taxon>
        <taxon>Saccharopolyspora</taxon>
    </lineage>
</organism>
<dbReference type="GO" id="GO:0003677">
    <property type="term" value="F:DNA binding"/>
    <property type="evidence" value="ECO:0007669"/>
    <property type="project" value="InterPro"/>
</dbReference>
<keyword evidence="1" id="KW-0175">Coiled coil</keyword>
<dbReference type="Proteomes" id="UP000294744">
    <property type="component" value="Unassembled WGS sequence"/>
</dbReference>
<accession>A0A4R4ULM4</accession>
<dbReference type="AlphaFoldDB" id="A0A4R4ULM4"/>
<reference evidence="2 3" key="1">
    <citation type="submission" date="2019-03" db="EMBL/GenBank/DDBJ databases">
        <title>Draft genome sequences of novel Actinobacteria.</title>
        <authorList>
            <person name="Sahin N."/>
            <person name="Ay H."/>
            <person name="Saygin H."/>
        </authorList>
    </citation>
    <scope>NUCLEOTIDE SEQUENCE [LARGE SCALE GENOMIC DNA]</scope>
    <source>
        <strain evidence="2 3">16K404</strain>
    </source>
</reference>
<keyword evidence="3" id="KW-1185">Reference proteome</keyword>
<protein>
    <submittedName>
        <fullName evidence="2">XRE family transcriptional regulator</fullName>
    </submittedName>
</protein>
<comment type="caution">
    <text evidence="2">The sequence shown here is derived from an EMBL/GenBank/DDBJ whole genome shotgun (WGS) entry which is preliminary data.</text>
</comment>
<evidence type="ECO:0000313" key="3">
    <source>
        <dbReference type="Proteomes" id="UP000294744"/>
    </source>
</evidence>
<dbReference type="InterPro" id="IPR010982">
    <property type="entry name" value="Lambda_DNA-bd_dom_sf"/>
</dbReference>
<evidence type="ECO:0000313" key="2">
    <source>
        <dbReference type="EMBL" id="TDC89333.1"/>
    </source>
</evidence>
<dbReference type="EMBL" id="SMKV01000034">
    <property type="protein sequence ID" value="TDC89333.1"/>
    <property type="molecule type" value="Genomic_DNA"/>
</dbReference>
<feature type="coiled-coil region" evidence="1">
    <location>
        <begin position="94"/>
        <end position="121"/>
    </location>
</feature>
<proteinExistence type="predicted"/>
<dbReference type="OrthoDB" id="5186342at2"/>
<gene>
    <name evidence="2" type="ORF">E1161_21675</name>
</gene>
<dbReference type="Gene3D" id="1.10.260.40">
    <property type="entry name" value="lambda repressor-like DNA-binding domains"/>
    <property type="match status" value="1"/>
</dbReference>
<evidence type="ECO:0000256" key="1">
    <source>
        <dbReference type="SAM" id="Coils"/>
    </source>
</evidence>
<dbReference type="SUPFAM" id="SSF47413">
    <property type="entry name" value="lambda repressor-like DNA-binding domains"/>
    <property type="match status" value="1"/>
</dbReference>
<sequence>MSEDWAAVARAIDQRTRELGLRQRDVAKRAQVSQATVRELQRHTVVRRRSTRTLEALSLALEWHPRHLLALLEGHTPPAVDDPVFPEDDVPTRLDAIERHLREITHQLDELNNRLRDDRDGKRAG</sequence>